<dbReference type="GO" id="GO:0030246">
    <property type="term" value="F:carbohydrate binding"/>
    <property type="evidence" value="ECO:0007669"/>
    <property type="project" value="UniProtKB-ARBA"/>
</dbReference>
<evidence type="ECO:0000313" key="7">
    <source>
        <dbReference type="Proteomes" id="UP000195573"/>
    </source>
</evidence>
<dbReference type="KEGG" id="bhk:B4U37_04525"/>
<dbReference type="InterPro" id="IPR025997">
    <property type="entry name" value="SBP_2_dom"/>
</dbReference>
<comment type="subcellular location">
    <subcellularLocation>
        <location evidence="1">Cell envelope</location>
    </subcellularLocation>
</comment>
<keyword evidence="3" id="KW-0732">Signal</keyword>
<dbReference type="SUPFAM" id="SSF53822">
    <property type="entry name" value="Periplasmic binding protein-like I"/>
    <property type="match status" value="1"/>
</dbReference>
<evidence type="ECO:0000313" key="6">
    <source>
        <dbReference type="EMBL" id="TYS58724.1"/>
    </source>
</evidence>
<dbReference type="PANTHER" id="PTHR46847">
    <property type="entry name" value="D-ALLOSE-BINDING PERIPLASMIC PROTEIN-RELATED"/>
    <property type="match status" value="1"/>
</dbReference>
<protein>
    <submittedName>
        <fullName evidence="6">Sugar ABC transporter substrate-binding protein</fullName>
    </submittedName>
</protein>
<dbReference type="PANTHER" id="PTHR46847:SF1">
    <property type="entry name" value="D-ALLOSE-BINDING PERIPLASMIC PROTEIN-RELATED"/>
    <property type="match status" value="1"/>
</dbReference>
<dbReference type="Proteomes" id="UP000195573">
    <property type="component" value="Chromosome"/>
</dbReference>
<dbReference type="Pfam" id="PF13407">
    <property type="entry name" value="Peripla_BP_4"/>
    <property type="match status" value="1"/>
</dbReference>
<dbReference type="InterPro" id="IPR028082">
    <property type="entry name" value="Peripla_BP_I"/>
</dbReference>
<comment type="similarity">
    <text evidence="2">Belongs to the bacterial solute-binding protein 2 family.</text>
</comment>
<dbReference type="AlphaFoldDB" id="A0A1Y0CJ93"/>
<dbReference type="EMBL" id="CP020880">
    <property type="protein sequence ID" value="ART75348.1"/>
    <property type="molecule type" value="Genomic_DNA"/>
</dbReference>
<dbReference type="Gene3D" id="3.40.50.2300">
    <property type="match status" value="2"/>
</dbReference>
<dbReference type="EMBL" id="VTEU01000004">
    <property type="protein sequence ID" value="TYS58724.1"/>
    <property type="molecule type" value="Genomic_DNA"/>
</dbReference>
<gene>
    <name evidence="5" type="ORF">B4U37_04525</name>
    <name evidence="6" type="ORF">FZC74_13080</name>
</gene>
<evidence type="ECO:0000313" key="5">
    <source>
        <dbReference type="EMBL" id="ART75348.1"/>
    </source>
</evidence>
<evidence type="ECO:0000313" key="8">
    <source>
        <dbReference type="Proteomes" id="UP000323393"/>
    </source>
</evidence>
<evidence type="ECO:0000259" key="4">
    <source>
        <dbReference type="Pfam" id="PF13407"/>
    </source>
</evidence>
<reference evidence="6 8" key="2">
    <citation type="submission" date="2019-08" db="EMBL/GenBank/DDBJ databases">
        <title>Bacillus genomes from the desert of Cuatro Cienegas, Coahuila.</title>
        <authorList>
            <person name="Olmedo-Alvarez G."/>
        </authorList>
    </citation>
    <scope>NUCLEOTIDE SEQUENCE [LARGE SCALE GENOMIC DNA]</scope>
    <source>
        <strain evidence="6 8">CH88_3T</strain>
    </source>
</reference>
<sequence length="325" mass="36919">MRRTGILAICVIIILLCHLTFLSAQKVFQSDWQLPQALSSNREEHRLVLITLDMETPFWDKVSEGARIQAKQSDVSLEVWGSYGKNQEDFLKNIEIAIQSKMDGIIIQGLDTEEFKELTKVKAAFHGIPIITVANDVPMEESIRRTYVGSDQYEAGKMIARQILMDMGRVGNVVLMYDKNQEYYQKRRMEGIQDILKFYNNIHMIHATTDDTREQVITTTQAVMNQEPNIDAFIAINANVAGAMIGEISKRSQVEPYHIYSFDDGPETLTLLGQGKLDGVIEQSPEEMGRKSVQLMKEWLNGESVPLDKDGYLTDIRIRKAADVQ</sequence>
<evidence type="ECO:0000256" key="3">
    <source>
        <dbReference type="ARBA" id="ARBA00022729"/>
    </source>
</evidence>
<evidence type="ECO:0000256" key="2">
    <source>
        <dbReference type="ARBA" id="ARBA00007639"/>
    </source>
</evidence>
<accession>A0A1Y0CJ93</accession>
<keyword evidence="7" id="KW-1185">Reference proteome</keyword>
<reference evidence="5 7" key="1">
    <citation type="submission" date="2017-04" db="EMBL/GenBank/DDBJ databases">
        <title>Complete Genome Sequence of the Bacillus horikoshii 20a strain from Cuatro Cienegas, Coahuila, Mexico.</title>
        <authorList>
            <person name="Zarza E."/>
            <person name="Alcaraz L.D."/>
            <person name="Aguilar-Salinas B."/>
            <person name="Islas A."/>
            <person name="Olmedo-Alvarez G."/>
        </authorList>
    </citation>
    <scope>NUCLEOTIDE SEQUENCE [LARGE SCALE GENOMIC DNA]</scope>
    <source>
        <strain evidence="5 7">20a</strain>
    </source>
</reference>
<dbReference type="RefSeq" id="WP_088017271.1">
    <property type="nucleotide sequence ID" value="NZ_CP020880.1"/>
</dbReference>
<proteinExistence type="inferred from homology"/>
<dbReference type="Proteomes" id="UP000323393">
    <property type="component" value="Unassembled WGS sequence"/>
</dbReference>
<dbReference type="GO" id="GO:0030313">
    <property type="term" value="C:cell envelope"/>
    <property type="evidence" value="ECO:0007669"/>
    <property type="project" value="UniProtKB-SubCell"/>
</dbReference>
<feature type="domain" description="Periplasmic binding protein" evidence="4">
    <location>
        <begin position="50"/>
        <end position="303"/>
    </location>
</feature>
<dbReference type="GeneID" id="96737692"/>
<organism evidence="6 8">
    <name type="scientific">Sutcliffiella horikoshii</name>
    <dbReference type="NCBI Taxonomy" id="79883"/>
    <lineage>
        <taxon>Bacteria</taxon>
        <taxon>Bacillati</taxon>
        <taxon>Bacillota</taxon>
        <taxon>Bacilli</taxon>
        <taxon>Bacillales</taxon>
        <taxon>Bacillaceae</taxon>
        <taxon>Sutcliffiella</taxon>
    </lineage>
</organism>
<name>A0A1Y0CJ93_9BACI</name>
<evidence type="ECO:0000256" key="1">
    <source>
        <dbReference type="ARBA" id="ARBA00004196"/>
    </source>
</evidence>